<sequence>MMDDWSKEFFNLLETVTTEIEQLFQEMGDVVDDVTQEIQENLAADFDRCLDEFDDLCDRVVSQYIDFEGMHSEFIDPEYDSYNIKPAPDKPSACMGCRNYHGQMYGGNRLVCAMHPYGWEDSPCPDWEK</sequence>
<evidence type="ECO:0000313" key="1">
    <source>
        <dbReference type="EMBL" id="MBE9117861.1"/>
    </source>
</evidence>
<name>A0A8J7DYJ5_9CYAN</name>
<dbReference type="AlphaFoldDB" id="A0A8J7DYJ5"/>
<proteinExistence type="predicted"/>
<accession>A0A8J7DYJ5</accession>
<evidence type="ECO:0000313" key="2">
    <source>
        <dbReference type="Proteomes" id="UP000654482"/>
    </source>
</evidence>
<organism evidence="1 2">
    <name type="scientific">Lusitaniella coriacea LEGE 07157</name>
    <dbReference type="NCBI Taxonomy" id="945747"/>
    <lineage>
        <taxon>Bacteria</taxon>
        <taxon>Bacillati</taxon>
        <taxon>Cyanobacteriota</taxon>
        <taxon>Cyanophyceae</taxon>
        <taxon>Spirulinales</taxon>
        <taxon>Lusitaniellaceae</taxon>
        <taxon>Lusitaniella</taxon>
    </lineage>
</organism>
<dbReference type="RefSeq" id="WP_194030949.1">
    <property type="nucleotide sequence ID" value="NZ_JADEWZ010000032.1"/>
</dbReference>
<protein>
    <submittedName>
        <fullName evidence="1">Uncharacterized protein</fullName>
    </submittedName>
</protein>
<dbReference type="EMBL" id="JADEWZ010000032">
    <property type="protein sequence ID" value="MBE9117861.1"/>
    <property type="molecule type" value="Genomic_DNA"/>
</dbReference>
<reference evidence="1" key="1">
    <citation type="submission" date="2020-10" db="EMBL/GenBank/DDBJ databases">
        <authorList>
            <person name="Castelo-Branco R."/>
            <person name="Eusebio N."/>
            <person name="Adriana R."/>
            <person name="Vieira A."/>
            <person name="Brugerolle De Fraissinette N."/>
            <person name="Rezende De Castro R."/>
            <person name="Schneider M.P."/>
            <person name="Vasconcelos V."/>
            <person name="Leao P.N."/>
        </authorList>
    </citation>
    <scope>NUCLEOTIDE SEQUENCE</scope>
    <source>
        <strain evidence="1">LEGE 07157</strain>
    </source>
</reference>
<keyword evidence="2" id="KW-1185">Reference proteome</keyword>
<gene>
    <name evidence="1" type="ORF">IQ249_18335</name>
</gene>
<dbReference type="Proteomes" id="UP000654482">
    <property type="component" value="Unassembled WGS sequence"/>
</dbReference>
<comment type="caution">
    <text evidence="1">The sequence shown here is derived from an EMBL/GenBank/DDBJ whole genome shotgun (WGS) entry which is preliminary data.</text>
</comment>